<dbReference type="AlphaFoldDB" id="A0A1F4ZZK6"/>
<evidence type="ECO:0000313" key="7">
    <source>
        <dbReference type="EMBL" id="OGD11829.1"/>
    </source>
</evidence>
<dbReference type="SUPFAM" id="SSF48013">
    <property type="entry name" value="NusB-like"/>
    <property type="match status" value="1"/>
</dbReference>
<evidence type="ECO:0000259" key="6">
    <source>
        <dbReference type="Pfam" id="PF01029"/>
    </source>
</evidence>
<evidence type="ECO:0000256" key="1">
    <source>
        <dbReference type="ARBA" id="ARBA00005952"/>
    </source>
</evidence>
<dbReference type="InterPro" id="IPR006027">
    <property type="entry name" value="NusB_RsmB_TIM44"/>
</dbReference>
<name>A0A1F4ZZK6_9BACT</name>
<evidence type="ECO:0000256" key="3">
    <source>
        <dbReference type="ARBA" id="ARBA00022884"/>
    </source>
</evidence>
<organism evidence="7 8">
    <name type="scientific">Candidatus Amesbacteria bacterium RIFOXYD1_FULL_47_9</name>
    <dbReference type="NCBI Taxonomy" id="1797267"/>
    <lineage>
        <taxon>Bacteria</taxon>
        <taxon>Candidatus Amesiibacteriota</taxon>
    </lineage>
</organism>
<dbReference type="Gene3D" id="1.10.940.10">
    <property type="entry name" value="NusB-like"/>
    <property type="match status" value="1"/>
</dbReference>
<dbReference type="GO" id="GO:0031564">
    <property type="term" value="P:transcription antitermination"/>
    <property type="evidence" value="ECO:0007669"/>
    <property type="project" value="UniProtKB-KW"/>
</dbReference>
<keyword evidence="5" id="KW-0804">Transcription</keyword>
<dbReference type="GO" id="GO:0003723">
    <property type="term" value="F:RNA binding"/>
    <property type="evidence" value="ECO:0007669"/>
    <property type="project" value="UniProtKB-KW"/>
</dbReference>
<reference evidence="7 8" key="1">
    <citation type="journal article" date="2016" name="Nat. Commun.">
        <title>Thousands of microbial genomes shed light on interconnected biogeochemical processes in an aquifer system.</title>
        <authorList>
            <person name="Anantharaman K."/>
            <person name="Brown C.T."/>
            <person name="Hug L.A."/>
            <person name="Sharon I."/>
            <person name="Castelle C.J."/>
            <person name="Probst A.J."/>
            <person name="Thomas B.C."/>
            <person name="Singh A."/>
            <person name="Wilkins M.J."/>
            <person name="Karaoz U."/>
            <person name="Brodie E.L."/>
            <person name="Williams K.H."/>
            <person name="Hubbard S.S."/>
            <person name="Banfield J.F."/>
        </authorList>
    </citation>
    <scope>NUCLEOTIDE SEQUENCE [LARGE SCALE GENOMIC DNA]</scope>
</reference>
<dbReference type="InterPro" id="IPR035926">
    <property type="entry name" value="NusB-like_sf"/>
</dbReference>
<comment type="caution">
    <text evidence="7">The sequence shown here is derived from an EMBL/GenBank/DDBJ whole genome shotgun (WGS) entry which is preliminary data.</text>
</comment>
<dbReference type="Pfam" id="PF01029">
    <property type="entry name" value="NusB"/>
    <property type="match status" value="1"/>
</dbReference>
<sequence length="119" mass="13262">MKTATDPRHRRRAKLIQHLFASSFHRQPNLLVRYIWQKLPIIDPIIAGAAPEWPLSKLNPVDLAILRLAVYELTIDKSAPFKVIIDEAVELAKEFGGEASPGFINGALGNIVSTYESQS</sequence>
<protein>
    <submittedName>
        <fullName evidence="7">Transcription antitermination factor NusB</fullName>
    </submittedName>
</protein>
<dbReference type="InterPro" id="IPR011605">
    <property type="entry name" value="NusB_fam"/>
</dbReference>
<dbReference type="NCBIfam" id="TIGR01951">
    <property type="entry name" value="nusB"/>
    <property type="match status" value="1"/>
</dbReference>
<comment type="similarity">
    <text evidence="1">Belongs to the NusB family.</text>
</comment>
<evidence type="ECO:0000256" key="4">
    <source>
        <dbReference type="ARBA" id="ARBA00023015"/>
    </source>
</evidence>
<proteinExistence type="inferred from homology"/>
<dbReference type="GO" id="GO:0005829">
    <property type="term" value="C:cytosol"/>
    <property type="evidence" value="ECO:0007669"/>
    <property type="project" value="TreeGrafter"/>
</dbReference>
<evidence type="ECO:0000256" key="5">
    <source>
        <dbReference type="ARBA" id="ARBA00023163"/>
    </source>
</evidence>
<dbReference type="PANTHER" id="PTHR11078:SF3">
    <property type="entry name" value="ANTITERMINATION NUSB DOMAIN-CONTAINING PROTEIN"/>
    <property type="match status" value="1"/>
</dbReference>
<keyword evidence="3" id="KW-0694">RNA-binding</keyword>
<dbReference type="GO" id="GO:0006353">
    <property type="term" value="P:DNA-templated transcription termination"/>
    <property type="evidence" value="ECO:0007669"/>
    <property type="project" value="InterPro"/>
</dbReference>
<keyword evidence="2" id="KW-0889">Transcription antitermination</keyword>
<dbReference type="EMBL" id="MEXV01000034">
    <property type="protein sequence ID" value="OGD11829.1"/>
    <property type="molecule type" value="Genomic_DNA"/>
</dbReference>
<dbReference type="Proteomes" id="UP000178579">
    <property type="component" value="Unassembled WGS sequence"/>
</dbReference>
<accession>A0A1F4ZZK6</accession>
<evidence type="ECO:0000313" key="8">
    <source>
        <dbReference type="Proteomes" id="UP000178579"/>
    </source>
</evidence>
<evidence type="ECO:0000256" key="2">
    <source>
        <dbReference type="ARBA" id="ARBA00022814"/>
    </source>
</evidence>
<feature type="domain" description="NusB/RsmB/TIM44" evidence="6">
    <location>
        <begin position="30"/>
        <end position="112"/>
    </location>
</feature>
<dbReference type="PANTHER" id="PTHR11078">
    <property type="entry name" value="N UTILIZATION SUBSTANCE PROTEIN B-RELATED"/>
    <property type="match status" value="1"/>
</dbReference>
<gene>
    <name evidence="7" type="ORF">A2576_02620</name>
</gene>
<keyword evidence="4" id="KW-0805">Transcription regulation</keyword>